<evidence type="ECO:0000256" key="3">
    <source>
        <dbReference type="ARBA" id="ARBA00008725"/>
    </source>
</evidence>
<keyword evidence="7" id="KW-0564">Palmitate</keyword>
<feature type="chain" id="PRO_5045921131" evidence="9">
    <location>
        <begin position="25"/>
        <end position="288"/>
    </location>
</feature>
<comment type="similarity">
    <text evidence="3">Belongs to the PstS family.</text>
</comment>
<gene>
    <name evidence="11" type="ORF">Q4T40_05730</name>
</gene>
<keyword evidence="5" id="KW-0813">Transport</keyword>
<evidence type="ECO:0000313" key="11">
    <source>
        <dbReference type="EMBL" id="MDT8900738.1"/>
    </source>
</evidence>
<keyword evidence="5" id="KW-0592">Phosphate transport</keyword>
<dbReference type="SUPFAM" id="SSF53850">
    <property type="entry name" value="Periplasmic binding protein-like II"/>
    <property type="match status" value="1"/>
</dbReference>
<evidence type="ECO:0000256" key="4">
    <source>
        <dbReference type="ARBA" id="ARBA00011529"/>
    </source>
</evidence>
<sequence>MLIPRNAMLAAILCLILAAGCSGPGSGPSPTKPAADAKPAGTGRFIVAGSGTNLPITVKLAAAYNKKAGNTVVEVPKSIGTSGAIKAVQEGALELGLVSRSLTAGEKASGLNEIPYAKVAIIFAAHPDVPDNDVTLDDIVRIHRGEKTAWSDGRPIIVLIRGLHDSSNLTLFKLIPGFADAIKDSVSQKRWQVMYHDIDMANSLRTKQGAFGHTDSTEIKINGGIKPLSINGVASTDDNIRSGRYPYVKPLSFIYKGTLTERAKAFIAFVASREGQAVISENGGTPPQ</sequence>
<evidence type="ECO:0000256" key="9">
    <source>
        <dbReference type="SAM" id="SignalP"/>
    </source>
</evidence>
<organism evidence="11 12">
    <name type="scientific">Anaeroselena agilis</name>
    <dbReference type="NCBI Taxonomy" id="3063788"/>
    <lineage>
        <taxon>Bacteria</taxon>
        <taxon>Bacillati</taxon>
        <taxon>Bacillota</taxon>
        <taxon>Negativicutes</taxon>
        <taxon>Acetonemataceae</taxon>
        <taxon>Anaeroselena</taxon>
    </lineage>
</organism>
<dbReference type="PANTHER" id="PTHR30570">
    <property type="entry name" value="PERIPLASMIC PHOSPHATE BINDING COMPONENT OF PHOSPHATE ABC TRANSPORTER"/>
    <property type="match status" value="1"/>
</dbReference>
<evidence type="ECO:0000256" key="1">
    <source>
        <dbReference type="ARBA" id="ARBA00002841"/>
    </source>
</evidence>
<dbReference type="Gene3D" id="3.40.190.10">
    <property type="entry name" value="Periplasmic binding protein-like II"/>
    <property type="match status" value="2"/>
</dbReference>
<dbReference type="PROSITE" id="PS51257">
    <property type="entry name" value="PROKAR_LIPOPROTEIN"/>
    <property type="match status" value="1"/>
</dbReference>
<proteinExistence type="inferred from homology"/>
<comment type="subunit">
    <text evidence="4">The complex is composed of two ATP-binding proteins (PstB), two transmembrane proteins (PstC and PstA) and a solute-binding protein (PstS).</text>
</comment>
<evidence type="ECO:0000256" key="8">
    <source>
        <dbReference type="ARBA" id="ARBA00023288"/>
    </source>
</evidence>
<keyword evidence="6 9" id="KW-0732">Signal</keyword>
<evidence type="ECO:0000259" key="10">
    <source>
        <dbReference type="Pfam" id="PF12849"/>
    </source>
</evidence>
<evidence type="ECO:0000256" key="5">
    <source>
        <dbReference type="ARBA" id="ARBA00022592"/>
    </source>
</evidence>
<feature type="signal peptide" evidence="9">
    <location>
        <begin position="1"/>
        <end position="24"/>
    </location>
</feature>
<feature type="domain" description="PBP" evidence="10">
    <location>
        <begin position="37"/>
        <end position="274"/>
    </location>
</feature>
<comment type="subcellular location">
    <subcellularLocation>
        <location evidence="2">Cell membrane</location>
        <topology evidence="2">Lipid-anchor</topology>
    </subcellularLocation>
</comment>
<name>A0ABU3NWX2_9FIRM</name>
<dbReference type="InterPro" id="IPR024370">
    <property type="entry name" value="PBP_domain"/>
</dbReference>
<dbReference type="Proteomes" id="UP001254848">
    <property type="component" value="Unassembled WGS sequence"/>
</dbReference>
<evidence type="ECO:0000256" key="7">
    <source>
        <dbReference type="ARBA" id="ARBA00023139"/>
    </source>
</evidence>
<evidence type="ECO:0000313" key="12">
    <source>
        <dbReference type="Proteomes" id="UP001254848"/>
    </source>
</evidence>
<accession>A0ABU3NWX2</accession>
<comment type="function">
    <text evidence="1">Part of the ABC transporter complex PstSACB involved in phosphate import.</text>
</comment>
<dbReference type="PANTHER" id="PTHR30570:SF1">
    <property type="entry name" value="PHOSPHATE-BINDING PROTEIN PSTS"/>
    <property type="match status" value="1"/>
</dbReference>
<reference evidence="11 12" key="1">
    <citation type="submission" date="2023-07" db="EMBL/GenBank/DDBJ databases">
        <title>The novel representative of Negativicutes class, Anaeroselena agilis gen. nov. sp. nov.</title>
        <authorList>
            <person name="Prokofeva M.I."/>
            <person name="Elcheninov A.G."/>
            <person name="Klyukina A."/>
            <person name="Kublanov I.V."/>
            <person name="Frolov E.N."/>
            <person name="Podosokorskaya O.A."/>
        </authorList>
    </citation>
    <scope>NUCLEOTIDE SEQUENCE [LARGE SCALE GENOMIC DNA]</scope>
    <source>
        <strain evidence="11 12">4137-cl</strain>
    </source>
</reference>
<dbReference type="RefSeq" id="WP_413779272.1">
    <property type="nucleotide sequence ID" value="NZ_JAUOZS010000001.1"/>
</dbReference>
<evidence type="ECO:0000256" key="2">
    <source>
        <dbReference type="ARBA" id="ARBA00004193"/>
    </source>
</evidence>
<protein>
    <submittedName>
        <fullName evidence="11">Substrate-binding domain-containing protein</fullName>
    </submittedName>
</protein>
<keyword evidence="12" id="KW-1185">Reference proteome</keyword>
<evidence type="ECO:0000256" key="6">
    <source>
        <dbReference type="ARBA" id="ARBA00022729"/>
    </source>
</evidence>
<dbReference type="InterPro" id="IPR050811">
    <property type="entry name" value="Phosphate_ABC_transporter"/>
</dbReference>
<dbReference type="Pfam" id="PF12849">
    <property type="entry name" value="PBP_like_2"/>
    <property type="match status" value="1"/>
</dbReference>
<comment type="caution">
    <text evidence="11">The sequence shown here is derived from an EMBL/GenBank/DDBJ whole genome shotgun (WGS) entry which is preliminary data.</text>
</comment>
<dbReference type="EMBL" id="JAUOZS010000001">
    <property type="protein sequence ID" value="MDT8900738.1"/>
    <property type="molecule type" value="Genomic_DNA"/>
</dbReference>
<keyword evidence="8" id="KW-0449">Lipoprotein</keyword>